<dbReference type="Pfam" id="PF00535">
    <property type="entry name" value="Glycos_transf_2"/>
    <property type="match status" value="1"/>
</dbReference>
<dbReference type="CDD" id="cd00761">
    <property type="entry name" value="Glyco_tranf_GTA_type"/>
    <property type="match status" value="1"/>
</dbReference>
<evidence type="ECO:0000256" key="2">
    <source>
        <dbReference type="ARBA" id="ARBA00006739"/>
    </source>
</evidence>
<gene>
    <name evidence="7" type="ORF">ACFPK8_07365</name>
</gene>
<accession>A0ABW0FEL7</accession>
<dbReference type="InterPro" id="IPR001173">
    <property type="entry name" value="Glyco_trans_2-like"/>
</dbReference>
<dbReference type="GeneID" id="303297509"/>
<dbReference type="Gene3D" id="3.90.550.10">
    <property type="entry name" value="Spore Coat Polysaccharide Biosynthesis Protein SpsA, Chain A"/>
    <property type="match status" value="1"/>
</dbReference>
<evidence type="ECO:0000313" key="7">
    <source>
        <dbReference type="EMBL" id="MFC5297326.1"/>
    </source>
</evidence>
<keyword evidence="8" id="KW-1185">Reference proteome</keyword>
<dbReference type="InterPro" id="IPR029044">
    <property type="entry name" value="Nucleotide-diphossugar_trans"/>
</dbReference>
<evidence type="ECO:0000256" key="4">
    <source>
        <dbReference type="ARBA" id="ARBA00022679"/>
    </source>
</evidence>
<dbReference type="PANTHER" id="PTHR43179">
    <property type="entry name" value="RHAMNOSYLTRANSFERASE WBBL"/>
    <property type="match status" value="1"/>
</dbReference>
<evidence type="ECO:0000259" key="5">
    <source>
        <dbReference type="Pfam" id="PF00535"/>
    </source>
</evidence>
<organism evidence="7 8">
    <name type="scientific">Brachybacterium tyrofermentans</name>
    <dbReference type="NCBI Taxonomy" id="47848"/>
    <lineage>
        <taxon>Bacteria</taxon>
        <taxon>Bacillati</taxon>
        <taxon>Actinomycetota</taxon>
        <taxon>Actinomycetes</taxon>
        <taxon>Micrococcales</taxon>
        <taxon>Dermabacteraceae</taxon>
        <taxon>Brachybacterium</taxon>
    </lineage>
</organism>
<dbReference type="PANTHER" id="PTHR43179:SF12">
    <property type="entry name" value="GALACTOFURANOSYLTRANSFERASE GLFT2"/>
    <property type="match status" value="1"/>
</dbReference>
<dbReference type="EC" id="2.4.-.-" evidence="7"/>
<evidence type="ECO:0000259" key="6">
    <source>
        <dbReference type="Pfam" id="PF02709"/>
    </source>
</evidence>
<keyword evidence="4 7" id="KW-0808">Transferase</keyword>
<dbReference type="EMBL" id="JBHSLN010000020">
    <property type="protein sequence ID" value="MFC5297326.1"/>
    <property type="molecule type" value="Genomic_DNA"/>
</dbReference>
<dbReference type="Pfam" id="PF02709">
    <property type="entry name" value="Glyco_transf_7C"/>
    <property type="match status" value="1"/>
</dbReference>
<comment type="pathway">
    <text evidence="1">Cell wall biogenesis; cell wall polysaccharide biosynthesis.</text>
</comment>
<dbReference type="RefSeq" id="WP_343924223.1">
    <property type="nucleotide sequence ID" value="NZ_BAAAIR010000038.1"/>
</dbReference>
<name>A0ABW0FEL7_9MICO</name>
<evidence type="ECO:0000256" key="1">
    <source>
        <dbReference type="ARBA" id="ARBA00004776"/>
    </source>
</evidence>
<reference evidence="8" key="1">
    <citation type="journal article" date="2019" name="Int. J. Syst. Evol. Microbiol.">
        <title>The Global Catalogue of Microorganisms (GCM) 10K type strain sequencing project: providing services to taxonomists for standard genome sequencing and annotation.</title>
        <authorList>
            <consortium name="The Broad Institute Genomics Platform"/>
            <consortium name="The Broad Institute Genome Sequencing Center for Infectious Disease"/>
            <person name="Wu L."/>
            <person name="Ma J."/>
        </authorList>
    </citation>
    <scope>NUCLEOTIDE SEQUENCE [LARGE SCALE GENOMIC DNA]</scope>
    <source>
        <strain evidence="8">CGMCC 1.16455</strain>
    </source>
</reference>
<dbReference type="InterPro" id="IPR027791">
    <property type="entry name" value="Galactosyl_T_C"/>
</dbReference>
<keyword evidence="3 7" id="KW-0328">Glycosyltransferase</keyword>
<comment type="similarity">
    <text evidence="2">Belongs to the glycosyltransferase 2 family.</text>
</comment>
<feature type="domain" description="Galactosyltransferase C-terminal" evidence="6">
    <location>
        <begin position="157"/>
        <end position="204"/>
    </location>
</feature>
<comment type="caution">
    <text evidence="7">The sequence shown here is derived from an EMBL/GenBank/DDBJ whole genome shotgun (WGS) entry which is preliminary data.</text>
</comment>
<dbReference type="Proteomes" id="UP001595937">
    <property type="component" value="Unassembled WGS sequence"/>
</dbReference>
<evidence type="ECO:0000313" key="8">
    <source>
        <dbReference type="Proteomes" id="UP001595937"/>
    </source>
</evidence>
<dbReference type="GO" id="GO:0016757">
    <property type="term" value="F:glycosyltransferase activity"/>
    <property type="evidence" value="ECO:0007669"/>
    <property type="project" value="UniProtKB-KW"/>
</dbReference>
<protein>
    <submittedName>
        <fullName evidence="7">Glycosyltransferase family 2 protein</fullName>
        <ecNumber evidence="7">2.4.-.-</ecNumber>
    </submittedName>
</protein>
<dbReference type="SUPFAM" id="SSF53448">
    <property type="entry name" value="Nucleotide-diphospho-sugar transferases"/>
    <property type="match status" value="1"/>
</dbReference>
<feature type="domain" description="Glycosyltransferase 2-like" evidence="5">
    <location>
        <begin position="11"/>
        <end position="122"/>
    </location>
</feature>
<proteinExistence type="inferred from homology"/>
<evidence type="ECO:0000256" key="3">
    <source>
        <dbReference type="ARBA" id="ARBA00022676"/>
    </source>
</evidence>
<sequence>MSEPSQRPVASIVIPSFRGAERLPLLLDALADQQQGTPEFEVIVVIDGVDDGSVALLARERRLTLRTIQFPENRGRVAALNAGFEAAWGQVLIRCDDDLVPRPDYVAGHVTRHEGALCGVVGLYLNVYESSRYSEVYGYDADERFRRDAYAGNPTLGWRYWAGNCSVTRETWQRIGGYDPRYQLYGWEDIDFGYRLFLAGIPVVLLAELETPHRVAAVTTHIRAKRAAHSAAARRLFEAKFDDHPLPPAVPPWSAWNALVRGMAITLRRNPARAGHLADRVIPALPRPLAKKIVALVVESAAVAGYRYPHLAIERF</sequence>